<proteinExistence type="predicted"/>
<gene>
    <name evidence="1" type="ORF">C1631_008470</name>
</gene>
<sequence length="279" mass="32372">MITTSTQVPYLSETSPYICIPEHIILKDNKIETELNNCNFENENFSIFLKILTSLANCNLHQLLSSSTKEKIYFIGEKLRIRKTSYKETPLSVSITGESILESQRRGKTRLKVMDAISEETTYTFELDHYILTKESFKNLYKNYFEPNIVMYYDETLPESKITQINPEHQFTIAINPFTPNQCKGHFENFPIVPFVFVTSCIVKEIFNFFGSDKVHEIENLEGYPSKAIPIETQLEVDVFYQKFLQDLTYIKCEIKDSLGILYATLMINLKSKAGKQKI</sequence>
<dbReference type="AlphaFoldDB" id="A0A316X931"/>
<organism evidence="1 2">
    <name type="scientific">Chryseobacterium phosphatilyticum</name>
    <dbReference type="NCBI Taxonomy" id="475075"/>
    <lineage>
        <taxon>Bacteria</taxon>
        <taxon>Pseudomonadati</taxon>
        <taxon>Bacteroidota</taxon>
        <taxon>Flavobacteriia</taxon>
        <taxon>Flavobacteriales</taxon>
        <taxon>Weeksellaceae</taxon>
        <taxon>Chryseobacterium group</taxon>
        <taxon>Chryseobacterium</taxon>
    </lineage>
</organism>
<reference evidence="1 2" key="1">
    <citation type="submission" date="2018-04" db="EMBL/GenBank/DDBJ databases">
        <title>Draft Genome Sequence of Phosphate-Solubilizing Chryseobacterium sp. ISE14 that is a Biocontrol and Plant Growth-Promoting Rhizobacterium Isolated from Cucumber.</title>
        <authorList>
            <person name="Jeong J.-J."/>
            <person name="Sang M.K."/>
            <person name="Choi I.-G."/>
            <person name="Kim K.D."/>
        </authorList>
    </citation>
    <scope>NUCLEOTIDE SEQUENCE [LARGE SCALE GENOMIC DNA]</scope>
    <source>
        <strain evidence="1 2">ISE14</strain>
    </source>
</reference>
<name>A0A316X931_9FLAO</name>
<accession>A0A316X931</accession>
<comment type="caution">
    <text evidence="1">The sequence shown here is derived from an EMBL/GenBank/DDBJ whole genome shotgun (WGS) entry which is preliminary data.</text>
</comment>
<dbReference type="RefSeq" id="WP_103247021.1">
    <property type="nucleotide sequence ID" value="NZ_PPED02000002.1"/>
</dbReference>
<keyword evidence="2" id="KW-1185">Reference proteome</keyword>
<protein>
    <submittedName>
        <fullName evidence="1">Uncharacterized protein</fullName>
    </submittedName>
</protein>
<evidence type="ECO:0000313" key="1">
    <source>
        <dbReference type="EMBL" id="PWN70024.1"/>
    </source>
</evidence>
<dbReference type="EMBL" id="PPED02000002">
    <property type="protein sequence ID" value="PWN70024.1"/>
    <property type="molecule type" value="Genomic_DNA"/>
</dbReference>
<evidence type="ECO:0000313" key="2">
    <source>
        <dbReference type="Proteomes" id="UP000236594"/>
    </source>
</evidence>
<dbReference type="Proteomes" id="UP000236594">
    <property type="component" value="Unassembled WGS sequence"/>
</dbReference>
<dbReference type="OrthoDB" id="1117133at2"/>